<evidence type="ECO:0000313" key="6">
    <source>
        <dbReference type="Proteomes" id="UP000308267"/>
    </source>
</evidence>
<dbReference type="EMBL" id="SJOL01009565">
    <property type="protein sequence ID" value="TGZ56913.1"/>
    <property type="molecule type" value="Genomic_DNA"/>
</dbReference>
<dbReference type="AlphaFoldDB" id="A0A4S2L2I6"/>
<dbReference type="SUPFAM" id="SSF50630">
    <property type="entry name" value="Acid proteases"/>
    <property type="match status" value="1"/>
</dbReference>
<dbReference type="PANTHER" id="PTHR47966">
    <property type="entry name" value="BETA-SITE APP-CLEAVING ENZYME, ISOFORM A-RELATED"/>
    <property type="match status" value="1"/>
</dbReference>
<evidence type="ECO:0000259" key="4">
    <source>
        <dbReference type="PROSITE" id="PS51767"/>
    </source>
</evidence>
<dbReference type="Gene3D" id="2.40.70.10">
    <property type="entry name" value="Acid Proteases"/>
    <property type="match status" value="2"/>
</dbReference>
<dbReference type="OrthoDB" id="771136at2759"/>
<name>A0A4S2L2I6_OPIFE</name>
<dbReference type="GO" id="GO:0004190">
    <property type="term" value="F:aspartic-type endopeptidase activity"/>
    <property type="evidence" value="ECO:0007669"/>
    <property type="project" value="InterPro"/>
</dbReference>
<dbReference type="Proteomes" id="UP000308267">
    <property type="component" value="Unassembled WGS sequence"/>
</dbReference>
<feature type="domain" description="Peptidase A1" evidence="4">
    <location>
        <begin position="3"/>
        <end position="312"/>
    </location>
</feature>
<dbReference type="InterPro" id="IPR034164">
    <property type="entry name" value="Pepsin-like_dom"/>
</dbReference>
<protein>
    <recommendedName>
        <fullName evidence="4">Peptidase A1 domain-containing protein</fullName>
    </recommendedName>
</protein>
<sequence length="317" mass="36092">MYVCTVVHLGTYNQVFEVLLDTNSDISWVPSAETTERAFRRKTQYKKGISSAYSAHPQPLLIDDDFQSVNGDIVFDRFQIADVCMDEFKFGIVTKARVNPNLPNGVDGVLGLSRKVTLDQFGRTLLESMQADLESEEKIFGITLCPNDNPELATGHMTFGGLCGDCHKSEFSDFRLTTPERWCMDFESLRIGVKLLHGGSMTACMDIRQAFIRGPSQLTDAINQQLLGGQYVEGVYQVPCSKRDSYPPVTFVSGRYRLTLTWRQYIIKRKENRCFSVFRGSRENGMNWRFGLPVHRYFYVMYDHGRALVRFADAICS</sequence>
<comment type="caution">
    <text evidence="5">The sequence shown here is derived from an EMBL/GenBank/DDBJ whole genome shotgun (WGS) entry which is preliminary data.</text>
</comment>
<keyword evidence="3" id="KW-1015">Disulfide bond</keyword>
<gene>
    <name evidence="5" type="ORF">CRM22_010061</name>
</gene>
<evidence type="ECO:0000313" key="5">
    <source>
        <dbReference type="EMBL" id="TGZ56913.1"/>
    </source>
</evidence>
<proteinExistence type="inferred from homology"/>
<dbReference type="InterPro" id="IPR033121">
    <property type="entry name" value="PEPTIDASE_A1"/>
</dbReference>
<dbReference type="STRING" id="147828.A0A4S2L2I6"/>
<comment type="similarity">
    <text evidence="1">Belongs to the peptidase A1 family.</text>
</comment>
<dbReference type="InterPro" id="IPR021109">
    <property type="entry name" value="Peptidase_aspartic_dom_sf"/>
</dbReference>
<dbReference type="GO" id="GO:0006508">
    <property type="term" value="P:proteolysis"/>
    <property type="evidence" value="ECO:0007669"/>
    <property type="project" value="InterPro"/>
</dbReference>
<evidence type="ECO:0000256" key="1">
    <source>
        <dbReference type="ARBA" id="ARBA00007447"/>
    </source>
</evidence>
<feature type="disulfide bond" evidence="3">
    <location>
        <begin position="240"/>
        <end position="274"/>
    </location>
</feature>
<evidence type="ECO:0000256" key="3">
    <source>
        <dbReference type="PIRSR" id="PIRSR601461-2"/>
    </source>
</evidence>
<feature type="active site" evidence="2">
    <location>
        <position position="21"/>
    </location>
</feature>
<dbReference type="PANTHER" id="PTHR47966:SF51">
    <property type="entry name" value="BETA-SITE APP-CLEAVING ENZYME, ISOFORM A-RELATED"/>
    <property type="match status" value="1"/>
</dbReference>
<organism evidence="5 6">
    <name type="scientific">Opisthorchis felineus</name>
    <dbReference type="NCBI Taxonomy" id="147828"/>
    <lineage>
        <taxon>Eukaryota</taxon>
        <taxon>Metazoa</taxon>
        <taxon>Spiralia</taxon>
        <taxon>Lophotrochozoa</taxon>
        <taxon>Platyhelminthes</taxon>
        <taxon>Trematoda</taxon>
        <taxon>Digenea</taxon>
        <taxon>Opisthorchiida</taxon>
        <taxon>Opisthorchiata</taxon>
        <taxon>Opisthorchiidae</taxon>
        <taxon>Opisthorchis</taxon>
    </lineage>
</organism>
<evidence type="ECO:0000256" key="2">
    <source>
        <dbReference type="PIRSR" id="PIRSR601461-1"/>
    </source>
</evidence>
<dbReference type="InterPro" id="IPR001461">
    <property type="entry name" value="Aspartic_peptidase_A1"/>
</dbReference>
<dbReference type="CDD" id="cd05471">
    <property type="entry name" value="pepsin_like"/>
    <property type="match status" value="1"/>
</dbReference>
<feature type="active site" evidence="2">
    <location>
        <position position="206"/>
    </location>
</feature>
<accession>A0A4S2L2I6</accession>
<dbReference type="PROSITE" id="PS51767">
    <property type="entry name" value="PEPTIDASE_A1"/>
    <property type="match status" value="1"/>
</dbReference>
<keyword evidence="6" id="KW-1185">Reference proteome</keyword>
<reference evidence="5 6" key="1">
    <citation type="journal article" date="2019" name="BMC Genomics">
        <title>New insights from Opisthorchis felineus genome: update on genomics of the epidemiologically important liver flukes.</title>
        <authorList>
            <person name="Ershov N.I."/>
            <person name="Mordvinov V.A."/>
            <person name="Prokhortchouk E.B."/>
            <person name="Pakharukova M.Y."/>
            <person name="Gunbin K.V."/>
            <person name="Ustyantsev K."/>
            <person name="Genaev M.A."/>
            <person name="Blinov A.G."/>
            <person name="Mazur A."/>
            <person name="Boulygina E."/>
            <person name="Tsygankova S."/>
            <person name="Khrameeva E."/>
            <person name="Chekanov N."/>
            <person name="Fan G."/>
            <person name="Xiao A."/>
            <person name="Zhang H."/>
            <person name="Xu X."/>
            <person name="Yang H."/>
            <person name="Solovyev V."/>
            <person name="Lee S.M."/>
            <person name="Liu X."/>
            <person name="Afonnikov D.A."/>
            <person name="Skryabin K.G."/>
        </authorList>
    </citation>
    <scope>NUCLEOTIDE SEQUENCE [LARGE SCALE GENOMIC DNA]</scope>
    <source>
        <strain evidence="5">AK-0245</strain>
        <tissue evidence="5">Whole organism</tissue>
    </source>
</reference>
<dbReference type="Pfam" id="PF00026">
    <property type="entry name" value="Asp"/>
    <property type="match status" value="1"/>
</dbReference>